<protein>
    <submittedName>
        <fullName evidence="4">S-layer homology domain-containing protein</fullName>
    </submittedName>
</protein>
<feature type="signal peptide" evidence="2">
    <location>
        <begin position="1"/>
        <end position="28"/>
    </location>
</feature>
<reference evidence="4 5" key="1">
    <citation type="submission" date="2022-06" db="EMBL/GenBank/DDBJ databases">
        <title>Isolation of gut microbiota from human fecal samples.</title>
        <authorList>
            <person name="Pamer E.G."/>
            <person name="Barat B."/>
            <person name="Waligurski E."/>
            <person name="Medina S."/>
            <person name="Paddock L."/>
            <person name="Mostad J."/>
        </authorList>
    </citation>
    <scope>NUCLEOTIDE SEQUENCE [LARGE SCALE GENOMIC DNA]</scope>
    <source>
        <strain evidence="4 5">DFI.9.73</strain>
    </source>
</reference>
<dbReference type="InterPro" id="IPR001119">
    <property type="entry name" value="SLH_dom"/>
</dbReference>
<feature type="domain" description="SLH" evidence="3">
    <location>
        <begin position="721"/>
        <end position="782"/>
    </location>
</feature>
<evidence type="ECO:0000256" key="2">
    <source>
        <dbReference type="SAM" id="SignalP"/>
    </source>
</evidence>
<evidence type="ECO:0000259" key="3">
    <source>
        <dbReference type="PROSITE" id="PS51272"/>
    </source>
</evidence>
<evidence type="ECO:0000313" key="4">
    <source>
        <dbReference type="EMBL" id="MCQ4838718.1"/>
    </source>
</evidence>
<feature type="chain" id="PRO_5045328917" evidence="2">
    <location>
        <begin position="29"/>
        <end position="907"/>
    </location>
</feature>
<evidence type="ECO:0000256" key="1">
    <source>
        <dbReference type="ARBA" id="ARBA00022737"/>
    </source>
</evidence>
<keyword evidence="5" id="KW-1185">Reference proteome</keyword>
<dbReference type="Pfam" id="PF00395">
    <property type="entry name" value="SLH"/>
    <property type="match status" value="3"/>
</dbReference>
<name>A0ABT1RVL9_9FIRM</name>
<dbReference type="RefSeq" id="WP_256191514.1">
    <property type="nucleotide sequence ID" value="NZ_JANFZG010000004.1"/>
</dbReference>
<gene>
    <name evidence="4" type="ORF">NE695_02170</name>
</gene>
<sequence>MKRRIEKLIALMLSVVMLAGALPVSAWAEQTSVSDKGMDVANAGDPDKIAVGGLILDKAGPYAKTDEEGRVVAGDVENHTIHWDADTGTLTLLGAAISASDFSGPALISAHRPELTVALSGTNTISADRKGNADFFALQNTGGISIKDGEGGPGSLDIEITRKAGETLGGIALSGSFQNASTIRIQISQKADNASFYGYLYGIKADGPRFVNSGTLEIGLYNDNLDTSSNSVVIGIGTDIWAGMDELQNSGRITVTGRTTNGNIFGLFSEGLGSGRWENQKGGTLEAEVSAYGGNVTDFQEGTYKYSNFACGVYMAGDAGESREFLNNGVVTASAENTAENFDSEQAMGILLEGPGGGSLVNNGTMTAKGLESSHSCGIDLLSYGGSDLNLTNRGKLDVLATTRGLVFDGGDFHSVAVGICLDLYNEEGVKHQTALVLENGSTLTASAMASDWVEEAERKQVTARDCQAILCQKVYKKTNPGYQEPPQEIVLGDKLTIQEGGKPFALLLEELVPDELWVYINTIGIDESEGPAQTVKIVPPHPSQPSQAEPTTEKARGWNNIQTQLDGTADGETVTVEMNGTTQLPGRILETIAGTGVTLELHMNGAVWSIKGREVPAGGSFSDLDMGISCNGTSIPAALLRAMAGEQETMQLELAHDGAFGFPLTLRLETGTENAGLWADLYEYQEAVESLLYLSSARIGGDGRAELPFPHASSYAVVIGENPFDDVKPGDWFYSAGRFAHHRNLFFGTSETTFSPEQTMTRGMLAAVLWRMAGEPEPPENRDDPFVDVDAEQYYASAVYWARENGILYGVGQNRFAPEEPVTREQLATVLYRYAGSPETAGELEGFADAGKVSSYARNAVEWAVERKILAGKGNGILDPRGSATRAEVAAVLMRYEMSRVLLSPQ</sequence>
<proteinExistence type="predicted"/>
<dbReference type="Proteomes" id="UP001524473">
    <property type="component" value="Unassembled WGS sequence"/>
</dbReference>
<dbReference type="EMBL" id="JANFZH010000003">
    <property type="protein sequence ID" value="MCQ4838718.1"/>
    <property type="molecule type" value="Genomic_DNA"/>
</dbReference>
<accession>A0ABT1RVL9</accession>
<evidence type="ECO:0000313" key="5">
    <source>
        <dbReference type="Proteomes" id="UP001524473"/>
    </source>
</evidence>
<feature type="domain" description="SLH" evidence="3">
    <location>
        <begin position="783"/>
        <end position="846"/>
    </location>
</feature>
<organism evidence="4 5">
    <name type="scientific">Neglectibacter timonensis</name>
    <dbReference type="NCBI Taxonomy" id="1776382"/>
    <lineage>
        <taxon>Bacteria</taxon>
        <taxon>Bacillati</taxon>
        <taxon>Bacillota</taxon>
        <taxon>Clostridia</taxon>
        <taxon>Eubacteriales</taxon>
        <taxon>Oscillospiraceae</taxon>
        <taxon>Neglectibacter</taxon>
    </lineage>
</organism>
<dbReference type="PROSITE" id="PS51272">
    <property type="entry name" value="SLH"/>
    <property type="match status" value="3"/>
</dbReference>
<keyword evidence="1" id="KW-0677">Repeat</keyword>
<keyword evidence="2" id="KW-0732">Signal</keyword>
<feature type="domain" description="SLH" evidence="3">
    <location>
        <begin position="848"/>
        <end position="907"/>
    </location>
</feature>
<comment type="caution">
    <text evidence="4">The sequence shown here is derived from an EMBL/GenBank/DDBJ whole genome shotgun (WGS) entry which is preliminary data.</text>
</comment>